<evidence type="ECO:0000256" key="4">
    <source>
        <dbReference type="SAM" id="MobiDB-lite"/>
    </source>
</evidence>
<evidence type="ECO:0000259" key="5">
    <source>
        <dbReference type="PROSITE" id="PS01124"/>
    </source>
</evidence>
<keyword evidence="2" id="KW-0238">DNA-binding</keyword>
<dbReference type="SUPFAM" id="SSF46689">
    <property type="entry name" value="Homeodomain-like"/>
    <property type="match status" value="2"/>
</dbReference>
<evidence type="ECO:0000256" key="2">
    <source>
        <dbReference type="ARBA" id="ARBA00023125"/>
    </source>
</evidence>
<dbReference type="PANTHER" id="PTHR46796:SF6">
    <property type="entry name" value="ARAC SUBFAMILY"/>
    <property type="match status" value="1"/>
</dbReference>
<dbReference type="InterPro" id="IPR009057">
    <property type="entry name" value="Homeodomain-like_sf"/>
</dbReference>
<dbReference type="InterPro" id="IPR018062">
    <property type="entry name" value="HTH_AraC-typ_CS"/>
</dbReference>
<dbReference type="InterPro" id="IPR020449">
    <property type="entry name" value="Tscrpt_reg_AraC-type_HTH"/>
</dbReference>
<keyword evidence="3" id="KW-0804">Transcription</keyword>
<dbReference type="PROSITE" id="PS01124">
    <property type="entry name" value="HTH_ARAC_FAMILY_2"/>
    <property type="match status" value="1"/>
</dbReference>
<reference evidence="6 7" key="1">
    <citation type="submission" date="2019-09" db="EMBL/GenBank/DDBJ databases">
        <title>Nitrincola iocasae sp. nov., a bacterium isolated from the sediment collected at a cold seep field in South China Sea.</title>
        <authorList>
            <person name="Zhang H."/>
            <person name="Wang H."/>
            <person name="Li C."/>
        </authorList>
    </citation>
    <scope>NUCLEOTIDE SEQUENCE [LARGE SCALE GENOMIC DNA]</scope>
    <source>
        <strain evidence="6 7">KXZD1103</strain>
    </source>
</reference>
<dbReference type="InterPro" id="IPR050204">
    <property type="entry name" value="AraC_XylS_family_regulators"/>
</dbReference>
<dbReference type="Pfam" id="PF12833">
    <property type="entry name" value="HTH_18"/>
    <property type="match status" value="1"/>
</dbReference>
<name>A0A5J6LIS5_9GAMM</name>
<feature type="compositionally biased region" description="Basic and acidic residues" evidence="4">
    <location>
        <begin position="293"/>
        <end position="304"/>
    </location>
</feature>
<gene>
    <name evidence="6" type="ORF">F5I99_16825</name>
</gene>
<protein>
    <submittedName>
        <fullName evidence="6">Helix-turn-helix domain-containing protein</fullName>
    </submittedName>
</protein>
<dbReference type="InterPro" id="IPR018060">
    <property type="entry name" value="HTH_AraC"/>
</dbReference>
<accession>A0A5J6LIS5</accession>
<dbReference type="RefSeq" id="WP_151058025.1">
    <property type="nucleotide sequence ID" value="NZ_CP044222.1"/>
</dbReference>
<dbReference type="Gene3D" id="1.10.10.60">
    <property type="entry name" value="Homeodomain-like"/>
    <property type="match status" value="2"/>
</dbReference>
<dbReference type="Proteomes" id="UP000325606">
    <property type="component" value="Chromosome"/>
</dbReference>
<proteinExistence type="predicted"/>
<evidence type="ECO:0000256" key="3">
    <source>
        <dbReference type="ARBA" id="ARBA00023163"/>
    </source>
</evidence>
<dbReference type="EMBL" id="CP044222">
    <property type="protein sequence ID" value="QEW08021.1"/>
    <property type="molecule type" value="Genomic_DNA"/>
</dbReference>
<feature type="domain" description="HTH araC/xylS-type" evidence="5">
    <location>
        <begin position="191"/>
        <end position="289"/>
    </location>
</feature>
<keyword evidence="7" id="KW-1185">Reference proteome</keyword>
<evidence type="ECO:0000313" key="6">
    <source>
        <dbReference type="EMBL" id="QEW08021.1"/>
    </source>
</evidence>
<dbReference type="GO" id="GO:0043565">
    <property type="term" value="F:sequence-specific DNA binding"/>
    <property type="evidence" value="ECO:0007669"/>
    <property type="project" value="InterPro"/>
</dbReference>
<dbReference type="GO" id="GO:0003700">
    <property type="term" value="F:DNA-binding transcription factor activity"/>
    <property type="evidence" value="ECO:0007669"/>
    <property type="project" value="InterPro"/>
</dbReference>
<keyword evidence="1" id="KW-0805">Transcription regulation</keyword>
<dbReference type="SMART" id="SM00342">
    <property type="entry name" value="HTH_ARAC"/>
    <property type="match status" value="1"/>
</dbReference>
<dbReference type="PROSITE" id="PS00041">
    <property type="entry name" value="HTH_ARAC_FAMILY_1"/>
    <property type="match status" value="1"/>
</dbReference>
<sequence>MSSHYQVVEQMLMHKADLRATGSLSNDMGLARWYNSHDLIELDCPSHHTLSLYVAEGLECYRRTQNGWKNGGAPGRFCLMPKGLESAWDVRGPLEFVHLYFTDQHLLSLAEQIWDRSPASLQLNEQYFAEDASITALYQQFLLSLDWQERSHQLALSSASNLLLIHLLRSFSQCQWHLPRVTGGLAPSLLKRIQEYIETYLDQPLLLRDLAEQACLSEYHFSRMFSQSLGIAPHQYVLQRRLRRAEQLLQNSPLSLTEIAQQCGFSSSSHFSNRFRQSRGMPPSQLRQATENNDTKLVPDQRPL</sequence>
<dbReference type="PANTHER" id="PTHR46796">
    <property type="entry name" value="HTH-TYPE TRANSCRIPTIONAL ACTIVATOR RHAS-RELATED"/>
    <property type="match status" value="1"/>
</dbReference>
<dbReference type="PRINTS" id="PR00032">
    <property type="entry name" value="HTHARAC"/>
</dbReference>
<dbReference type="AlphaFoldDB" id="A0A5J6LIS5"/>
<dbReference type="KEGG" id="nik:F5I99_16825"/>
<evidence type="ECO:0000313" key="7">
    <source>
        <dbReference type="Proteomes" id="UP000325606"/>
    </source>
</evidence>
<feature type="region of interest" description="Disordered" evidence="4">
    <location>
        <begin position="271"/>
        <end position="304"/>
    </location>
</feature>
<organism evidence="6 7">
    <name type="scientific">Nitrincola iocasae</name>
    <dbReference type="NCBI Taxonomy" id="2614693"/>
    <lineage>
        <taxon>Bacteria</taxon>
        <taxon>Pseudomonadati</taxon>
        <taxon>Pseudomonadota</taxon>
        <taxon>Gammaproteobacteria</taxon>
        <taxon>Oceanospirillales</taxon>
        <taxon>Oceanospirillaceae</taxon>
        <taxon>Nitrincola</taxon>
    </lineage>
</organism>
<evidence type="ECO:0000256" key="1">
    <source>
        <dbReference type="ARBA" id="ARBA00023015"/>
    </source>
</evidence>